<organism evidence="1">
    <name type="scientific">viral metagenome</name>
    <dbReference type="NCBI Taxonomy" id="1070528"/>
    <lineage>
        <taxon>unclassified sequences</taxon>
        <taxon>metagenomes</taxon>
        <taxon>organismal metagenomes</taxon>
    </lineage>
</organism>
<sequence length="636" mass="71686">MNNSFNTHNNHALIQREQTYVLEKKLLSIHSEDRDYTQFPNSNSFSIDIGEAMTNVESVRLVSYAFPNNCYNISTSYQNTKLTFQYSRDIIFDTSILPSKPTTSPDDQTGFFAGTSDFQLGAFQNVLDQLFPGTIRSLCTDPATNVSTLGGSPTIPYFTNGNFDTDWGLGRRSMVYTTSNTDYNPANPTTTSPLEVNFGETGLPDDTTIFFEIHNKDWIEIPFPFISSSPNAPWPNNIQPWDSVKPVDESLWTGRFKIRFETPDLTITVPEGAYSPGKLAAAIQNKMNEILSSLANSPGHQYLGFINSNAFPNMNDINFLGRTILPSSMVANPIFTTPYTNQNSPFYSPPNTSRKFDPIVVTYNALTNNMLIGVSEGSLIFKAGEEIPYTFEKCSPNKLMWNQYTKWGLPNYMGFNKATYDTFDIDLDNIPLQAATNPPLTDVCGNLISNHFISNLNGLIIYSNADTNWISASGPGALPFYNQSNAPQGNLNLVIAYPNRIVSILNSPNNVNLMGEDCIYMEMEKFNNINEIYPFSERTNTMYNCDYGHKSDAAFAIIPLTQTPYGTELGNRNSINTNVFMSEPPIKNINRLEFKFRYHDGRLVDFKNLPFSFVLEFNMLREEQARNKVIRIPHLY</sequence>
<name>A0A6C0KAN5_9ZZZZ</name>
<evidence type="ECO:0000313" key="1">
    <source>
        <dbReference type="EMBL" id="QHU15075.1"/>
    </source>
</evidence>
<accession>A0A6C0KAN5</accession>
<reference evidence="1" key="1">
    <citation type="journal article" date="2020" name="Nature">
        <title>Giant virus diversity and host interactions through global metagenomics.</title>
        <authorList>
            <person name="Schulz F."/>
            <person name="Roux S."/>
            <person name="Paez-Espino D."/>
            <person name="Jungbluth S."/>
            <person name="Walsh D.A."/>
            <person name="Denef V.J."/>
            <person name="McMahon K.D."/>
            <person name="Konstantinidis K.T."/>
            <person name="Eloe-Fadrosh E.A."/>
            <person name="Kyrpides N.C."/>
            <person name="Woyke T."/>
        </authorList>
    </citation>
    <scope>NUCLEOTIDE SEQUENCE</scope>
    <source>
        <strain evidence="1">GVMAG-S-1102244-55</strain>
    </source>
</reference>
<proteinExistence type="predicted"/>
<protein>
    <submittedName>
        <fullName evidence="1">Uncharacterized protein</fullName>
    </submittedName>
</protein>
<dbReference type="AlphaFoldDB" id="A0A6C0KAN5"/>
<dbReference type="EMBL" id="MN740849">
    <property type="protein sequence ID" value="QHU15075.1"/>
    <property type="molecule type" value="Genomic_DNA"/>
</dbReference>